<dbReference type="Proteomes" id="UP001489897">
    <property type="component" value="Unassembled WGS sequence"/>
</dbReference>
<keyword evidence="6 9" id="KW-0812">Transmembrane</keyword>
<dbReference type="InterPro" id="IPR000515">
    <property type="entry name" value="MetI-like"/>
</dbReference>
<feature type="domain" description="ABC transmembrane type-1" evidence="10">
    <location>
        <begin position="25"/>
        <end position="225"/>
    </location>
</feature>
<dbReference type="InterPro" id="IPR051613">
    <property type="entry name" value="ABC_transp_permease_HisMQ"/>
</dbReference>
<evidence type="ECO:0000256" key="8">
    <source>
        <dbReference type="ARBA" id="ARBA00023136"/>
    </source>
</evidence>
<evidence type="ECO:0000256" key="1">
    <source>
        <dbReference type="ARBA" id="ARBA00004429"/>
    </source>
</evidence>
<reference evidence="11 12" key="1">
    <citation type="submission" date="2024-01" db="EMBL/GenBank/DDBJ databases">
        <title>The diversity of rhizobia nodulating Mimosa spp. in eleven states of Brazil covering several biomes is determined by host plant, location, and edaphic factors.</title>
        <authorList>
            <person name="Rouws L."/>
            <person name="Barauna A."/>
            <person name="Beukes C."/>
            <person name="De Faria S.M."/>
            <person name="Gross E."/>
            <person name="Dos Reis Junior F.B."/>
            <person name="Simon M."/>
            <person name="Maluk M."/>
            <person name="Odee D.W."/>
            <person name="Kenicer G."/>
            <person name="Young J.P.W."/>
            <person name="Reis V.M."/>
            <person name="Zilli J."/>
            <person name="James E.K."/>
        </authorList>
    </citation>
    <scope>NUCLEOTIDE SEQUENCE [LARGE SCALE GENOMIC DNA]</scope>
    <source>
        <strain evidence="11 12">JPY167</strain>
    </source>
</reference>
<dbReference type="PROSITE" id="PS50928">
    <property type="entry name" value="ABC_TM1"/>
    <property type="match status" value="1"/>
</dbReference>
<keyword evidence="5" id="KW-0997">Cell inner membrane</keyword>
<proteinExistence type="inferred from homology"/>
<evidence type="ECO:0000313" key="12">
    <source>
        <dbReference type="Proteomes" id="UP001489897"/>
    </source>
</evidence>
<dbReference type="EMBL" id="JAYMRV010000002">
    <property type="protein sequence ID" value="MEM5420774.1"/>
    <property type="molecule type" value="Genomic_DNA"/>
</dbReference>
<dbReference type="NCBIfam" id="TIGR01726">
    <property type="entry name" value="HEQRo_perm_3TM"/>
    <property type="match status" value="1"/>
</dbReference>
<name>A0ABU9RM29_9BURK</name>
<evidence type="ECO:0000256" key="2">
    <source>
        <dbReference type="ARBA" id="ARBA00010072"/>
    </source>
</evidence>
<gene>
    <name evidence="11" type="ORF">VSR73_06825</name>
</gene>
<evidence type="ECO:0000256" key="3">
    <source>
        <dbReference type="ARBA" id="ARBA00022448"/>
    </source>
</evidence>
<sequence length="243" mass="25818">MSLLSLFNTLGLGPDGWGSVLLLGALMTVVLTLAALAIGAVFGALIAAAKLSRLRVLRVFGDFYTTVFRGVPELLVIYLFYFGGSSLVTTVGQWFGADGFVGVPPFAVGAFAVGMISGAYQAEVYRAAVLAVARGELEAARAIGMPTLTLFRRILIPQVLRYALPGIGNVWQLSLKDSALISVTGLAELLRASQIAAGSTHQYFLFFVVGGLLYLAMTGVSNRVFGRAEAVVGRSFKRNFARN</sequence>
<evidence type="ECO:0000313" key="11">
    <source>
        <dbReference type="EMBL" id="MEM5420774.1"/>
    </source>
</evidence>
<dbReference type="PANTHER" id="PTHR30133:SF2">
    <property type="entry name" value="ARGININE ABC TRANSPORTER PERMEASE PROTEIN ARTQ"/>
    <property type="match status" value="1"/>
</dbReference>
<dbReference type="Gene3D" id="1.10.3720.10">
    <property type="entry name" value="MetI-like"/>
    <property type="match status" value="1"/>
</dbReference>
<evidence type="ECO:0000256" key="7">
    <source>
        <dbReference type="ARBA" id="ARBA00022989"/>
    </source>
</evidence>
<comment type="subcellular location">
    <subcellularLocation>
        <location evidence="1">Cell inner membrane</location>
        <topology evidence="1">Multi-pass membrane protein</topology>
    </subcellularLocation>
    <subcellularLocation>
        <location evidence="9">Cell membrane</location>
        <topology evidence="9">Multi-pass membrane protein</topology>
    </subcellularLocation>
</comment>
<comment type="caution">
    <text evidence="11">The sequence shown here is derived from an EMBL/GenBank/DDBJ whole genome shotgun (WGS) entry which is preliminary data.</text>
</comment>
<keyword evidence="3 9" id="KW-0813">Transport</keyword>
<dbReference type="CDD" id="cd06261">
    <property type="entry name" value="TM_PBP2"/>
    <property type="match status" value="1"/>
</dbReference>
<accession>A0ABU9RM29</accession>
<dbReference type="Pfam" id="PF00528">
    <property type="entry name" value="BPD_transp_1"/>
    <property type="match status" value="1"/>
</dbReference>
<keyword evidence="7 9" id="KW-1133">Transmembrane helix</keyword>
<keyword evidence="12" id="KW-1185">Reference proteome</keyword>
<dbReference type="PANTHER" id="PTHR30133">
    <property type="entry name" value="CATIONIC AMINO ACID TRANSPORTER, MEMBRANE COMPONENT"/>
    <property type="match status" value="1"/>
</dbReference>
<protein>
    <submittedName>
        <fullName evidence="11">ABC transporter permease subunit</fullName>
    </submittedName>
</protein>
<dbReference type="RefSeq" id="WP_069267091.1">
    <property type="nucleotide sequence ID" value="NZ_JAYMRV010000002.1"/>
</dbReference>
<dbReference type="InterPro" id="IPR035906">
    <property type="entry name" value="MetI-like_sf"/>
</dbReference>
<evidence type="ECO:0000256" key="9">
    <source>
        <dbReference type="RuleBase" id="RU363032"/>
    </source>
</evidence>
<dbReference type="InterPro" id="IPR010065">
    <property type="entry name" value="AA_ABC_transptr_permease_3TM"/>
</dbReference>
<evidence type="ECO:0000259" key="10">
    <source>
        <dbReference type="PROSITE" id="PS50928"/>
    </source>
</evidence>
<feature type="transmembrane region" description="Helical" evidence="9">
    <location>
        <begin position="20"/>
        <end position="47"/>
    </location>
</feature>
<keyword evidence="8 9" id="KW-0472">Membrane</keyword>
<evidence type="ECO:0000256" key="4">
    <source>
        <dbReference type="ARBA" id="ARBA00022475"/>
    </source>
</evidence>
<keyword evidence="4" id="KW-1003">Cell membrane</keyword>
<organism evidence="11 12">
    <name type="scientific">Paraburkholderia ferrariae</name>
    <dbReference type="NCBI Taxonomy" id="386056"/>
    <lineage>
        <taxon>Bacteria</taxon>
        <taxon>Pseudomonadati</taxon>
        <taxon>Pseudomonadota</taxon>
        <taxon>Betaproteobacteria</taxon>
        <taxon>Burkholderiales</taxon>
        <taxon>Burkholderiaceae</taxon>
        <taxon>Paraburkholderia</taxon>
    </lineage>
</organism>
<evidence type="ECO:0000256" key="6">
    <source>
        <dbReference type="ARBA" id="ARBA00022692"/>
    </source>
</evidence>
<dbReference type="SUPFAM" id="SSF161098">
    <property type="entry name" value="MetI-like"/>
    <property type="match status" value="1"/>
</dbReference>
<evidence type="ECO:0000256" key="5">
    <source>
        <dbReference type="ARBA" id="ARBA00022519"/>
    </source>
</evidence>
<comment type="similarity">
    <text evidence="2">Belongs to the binding-protein-dependent transport system permease family. HisMQ subfamily.</text>
</comment>
<feature type="transmembrane region" description="Helical" evidence="9">
    <location>
        <begin position="203"/>
        <end position="225"/>
    </location>
</feature>